<keyword evidence="12" id="KW-0697">Rotamase</keyword>
<dbReference type="PROSITE" id="PS01096">
    <property type="entry name" value="PPIC_PPIASE_1"/>
    <property type="match status" value="1"/>
</dbReference>
<evidence type="ECO:0000313" key="16">
    <source>
        <dbReference type="Proteomes" id="UP000219669"/>
    </source>
</evidence>
<dbReference type="PROSITE" id="PS50198">
    <property type="entry name" value="PPIC_PPIASE_2"/>
    <property type="match status" value="1"/>
</dbReference>
<dbReference type="Pfam" id="PF13624">
    <property type="entry name" value="SurA_N_3"/>
    <property type="match status" value="1"/>
</dbReference>
<dbReference type="GO" id="GO:0005886">
    <property type="term" value="C:plasma membrane"/>
    <property type="evidence" value="ECO:0007669"/>
    <property type="project" value="UniProtKB-SubCell"/>
</dbReference>
<dbReference type="SUPFAM" id="SSF109998">
    <property type="entry name" value="Triger factor/SurA peptide-binding domain-like"/>
    <property type="match status" value="1"/>
</dbReference>
<protein>
    <recommendedName>
        <fullName evidence="10">Periplasmic chaperone PpiD</fullName>
    </recommendedName>
    <alternativeName>
        <fullName evidence="11">Periplasmic folding chaperone</fullName>
    </alternativeName>
</protein>
<dbReference type="PANTHER" id="PTHR47529">
    <property type="entry name" value="PEPTIDYL-PROLYL CIS-TRANS ISOMERASE D"/>
    <property type="match status" value="1"/>
</dbReference>
<evidence type="ECO:0000256" key="13">
    <source>
        <dbReference type="SAM" id="MobiDB-lite"/>
    </source>
</evidence>
<dbReference type="SUPFAM" id="SSF54534">
    <property type="entry name" value="FKBP-like"/>
    <property type="match status" value="1"/>
</dbReference>
<organism evidence="15 16">
    <name type="scientific">Alysiella filiformis DSM 16848</name>
    <dbReference type="NCBI Taxonomy" id="1120981"/>
    <lineage>
        <taxon>Bacteria</taxon>
        <taxon>Pseudomonadati</taxon>
        <taxon>Pseudomonadota</taxon>
        <taxon>Betaproteobacteria</taxon>
        <taxon>Neisseriales</taxon>
        <taxon>Neisseriaceae</taxon>
        <taxon>Alysiella</taxon>
    </lineage>
</organism>
<keyword evidence="3" id="KW-0997">Cell inner membrane</keyword>
<keyword evidence="6" id="KW-0472">Membrane</keyword>
<evidence type="ECO:0000256" key="5">
    <source>
        <dbReference type="ARBA" id="ARBA00022989"/>
    </source>
</evidence>
<evidence type="ECO:0000313" key="15">
    <source>
        <dbReference type="EMBL" id="SOD68101.1"/>
    </source>
</evidence>
<accession>A0A286EB05</accession>
<feature type="region of interest" description="Disordered" evidence="13">
    <location>
        <begin position="319"/>
        <end position="340"/>
    </location>
</feature>
<dbReference type="InterPro" id="IPR023058">
    <property type="entry name" value="PPIase_PpiC_CS"/>
</dbReference>
<evidence type="ECO:0000256" key="10">
    <source>
        <dbReference type="ARBA" id="ARBA00040743"/>
    </source>
</evidence>
<dbReference type="Pfam" id="PF00639">
    <property type="entry name" value="Rotamase"/>
    <property type="match status" value="1"/>
</dbReference>
<proteinExistence type="inferred from homology"/>
<evidence type="ECO:0000256" key="4">
    <source>
        <dbReference type="ARBA" id="ARBA00022692"/>
    </source>
</evidence>
<evidence type="ECO:0000259" key="14">
    <source>
        <dbReference type="PROSITE" id="PS50198"/>
    </source>
</evidence>
<dbReference type="GO" id="GO:0003755">
    <property type="term" value="F:peptidyl-prolyl cis-trans isomerase activity"/>
    <property type="evidence" value="ECO:0007669"/>
    <property type="project" value="UniProtKB-KW"/>
</dbReference>
<keyword evidence="5" id="KW-1133">Transmembrane helix</keyword>
<comment type="subcellular location">
    <subcellularLocation>
        <location evidence="1">Cell inner membrane</location>
        <topology evidence="1">Single-pass type II membrane protein</topology>
        <orientation evidence="1">Periplasmic side</orientation>
    </subcellularLocation>
</comment>
<feature type="domain" description="PpiC" evidence="14">
    <location>
        <begin position="276"/>
        <end position="381"/>
    </location>
</feature>
<dbReference type="InterPro" id="IPR027304">
    <property type="entry name" value="Trigger_fact/SurA_dom_sf"/>
</dbReference>
<dbReference type="InterPro" id="IPR052029">
    <property type="entry name" value="PpiD_chaperone"/>
</dbReference>
<dbReference type="InterPro" id="IPR000297">
    <property type="entry name" value="PPIase_PpiC"/>
</dbReference>
<dbReference type="Gene3D" id="3.10.50.40">
    <property type="match status" value="1"/>
</dbReference>
<reference evidence="15 16" key="1">
    <citation type="submission" date="2017-09" db="EMBL/GenBank/DDBJ databases">
        <authorList>
            <person name="Ehlers B."/>
            <person name="Leendertz F.H."/>
        </authorList>
    </citation>
    <scope>NUCLEOTIDE SEQUENCE [LARGE SCALE GENOMIC DNA]</scope>
    <source>
        <strain evidence="15 16">DSM 16848</strain>
    </source>
</reference>
<dbReference type="Proteomes" id="UP000219669">
    <property type="component" value="Unassembled WGS sequence"/>
</dbReference>
<evidence type="ECO:0000256" key="9">
    <source>
        <dbReference type="ARBA" id="ARBA00038408"/>
    </source>
</evidence>
<dbReference type="EMBL" id="OCNF01000007">
    <property type="protein sequence ID" value="SOD68101.1"/>
    <property type="molecule type" value="Genomic_DNA"/>
</dbReference>
<evidence type="ECO:0000256" key="3">
    <source>
        <dbReference type="ARBA" id="ARBA00022519"/>
    </source>
</evidence>
<evidence type="ECO:0000256" key="8">
    <source>
        <dbReference type="ARBA" id="ARBA00023235"/>
    </source>
</evidence>
<name>A0A286EB05_9NEIS</name>
<evidence type="ECO:0000256" key="1">
    <source>
        <dbReference type="ARBA" id="ARBA00004382"/>
    </source>
</evidence>
<sequence>MFFGLKKLPENKDNRLKYAPLNFLKSHKIMFKAIEKYRTPAQVVLGLIGISFIGFGIAGFQGGADNQYIVRVGDQRITRYQLDEAIRNTEQSGGVANRQAVFETLLNQAYLLEGAKKLGIVVSDEQIKQMIVDNPQFHDASKKFDPNLFKQALEQAHISEARFMQMERERLLTVGLLQALNANVVSDYQAAQALNATFAARVMRSAPVAPQNFIGKVNSSDTELQKFYDANKKNYVLPQAVKFEYIKLSAQNLLDKQTVSDDELKQAFEAQKGNVPSKRRIAHILFNAPASADADTKAKAKAQAEKVAAELQQNPSQFAALAKQHSQDSGSASKGGDLGEFSQNGGLGSKALEDAAFALEKGAVSGVVETDFGYHIVQVTDIVSGDSFEAQKASLKKQIQERKAQQALGQLSNELGQLTFDNPNDLKSAAEKKGLTTQSDGEWLTRANAAERKIPNAVVEALFSDEVFAKKHNSDAISVNGETWFVRATETRNETTQPLSEVRERVKDDWVNSESTRLAREAAKKDLADLQAGKSVDLAWSPTQELVPAAAKQALPPEVYAELMKAVPKNGKPAYAFVEWLGVPQIIEVQSIKSISHDEKSLKDVKQTLAQISSNDLILAFINSLRSEVKTKEGIERVSDSESESAK</sequence>
<dbReference type="Gene3D" id="1.10.4030.10">
    <property type="entry name" value="Porin chaperone SurA, peptide-binding domain"/>
    <property type="match status" value="1"/>
</dbReference>
<evidence type="ECO:0000256" key="7">
    <source>
        <dbReference type="ARBA" id="ARBA00023186"/>
    </source>
</evidence>
<dbReference type="InterPro" id="IPR046357">
    <property type="entry name" value="PPIase_dom_sf"/>
</dbReference>
<keyword evidence="8 12" id="KW-0413">Isomerase</keyword>
<evidence type="ECO:0000256" key="2">
    <source>
        <dbReference type="ARBA" id="ARBA00022475"/>
    </source>
</evidence>
<keyword evidence="4" id="KW-0812">Transmembrane</keyword>
<evidence type="ECO:0000256" key="12">
    <source>
        <dbReference type="PROSITE-ProRule" id="PRU00278"/>
    </source>
</evidence>
<keyword evidence="16" id="KW-1185">Reference proteome</keyword>
<gene>
    <name evidence="15" type="ORF">SAMN02746062_01128</name>
</gene>
<evidence type="ECO:0000256" key="11">
    <source>
        <dbReference type="ARBA" id="ARBA00042775"/>
    </source>
</evidence>
<keyword evidence="2" id="KW-1003">Cell membrane</keyword>
<evidence type="ECO:0000256" key="6">
    <source>
        <dbReference type="ARBA" id="ARBA00023136"/>
    </source>
</evidence>
<comment type="similarity">
    <text evidence="9">Belongs to the PpiD chaperone family.</text>
</comment>
<keyword evidence="7" id="KW-0143">Chaperone</keyword>
<dbReference type="AlphaFoldDB" id="A0A286EB05"/>
<dbReference type="PANTHER" id="PTHR47529:SF1">
    <property type="entry name" value="PERIPLASMIC CHAPERONE PPID"/>
    <property type="match status" value="1"/>
</dbReference>